<evidence type="ECO:0000259" key="5">
    <source>
        <dbReference type="Pfam" id="PF09811"/>
    </source>
</evidence>
<evidence type="ECO:0000256" key="2">
    <source>
        <dbReference type="ARBA" id="ARBA00004496"/>
    </source>
</evidence>
<organism evidence="6 7">
    <name type="scientific">Podarcis lilfordi</name>
    <name type="common">Lilford's wall lizard</name>
    <dbReference type="NCBI Taxonomy" id="74358"/>
    <lineage>
        <taxon>Eukaryota</taxon>
        <taxon>Metazoa</taxon>
        <taxon>Chordata</taxon>
        <taxon>Craniata</taxon>
        <taxon>Vertebrata</taxon>
        <taxon>Euteleostomi</taxon>
        <taxon>Lepidosauria</taxon>
        <taxon>Squamata</taxon>
        <taxon>Bifurcata</taxon>
        <taxon>Unidentata</taxon>
        <taxon>Episquamata</taxon>
        <taxon>Laterata</taxon>
        <taxon>Lacertibaenia</taxon>
        <taxon>Lacertidae</taxon>
        <taxon>Podarcis</taxon>
    </lineage>
</organism>
<dbReference type="GO" id="GO:0005737">
    <property type="term" value="C:cytoplasm"/>
    <property type="evidence" value="ECO:0007669"/>
    <property type="project" value="UniProtKB-SubCell"/>
</dbReference>
<keyword evidence="3" id="KW-0963">Cytoplasm</keyword>
<comment type="subcellular location">
    <subcellularLocation>
        <location evidence="2">Cytoplasm</location>
    </subcellularLocation>
    <subcellularLocation>
        <location evidence="1">Nucleus</location>
    </subcellularLocation>
</comment>
<protein>
    <recommendedName>
        <fullName evidence="5">Essential protein Yae1 N-terminal domain-containing protein</fullName>
    </recommendedName>
</protein>
<evidence type="ECO:0000256" key="4">
    <source>
        <dbReference type="ARBA" id="ARBA00023242"/>
    </source>
</evidence>
<evidence type="ECO:0000256" key="1">
    <source>
        <dbReference type="ARBA" id="ARBA00004123"/>
    </source>
</evidence>
<evidence type="ECO:0000313" key="7">
    <source>
        <dbReference type="Proteomes" id="UP001178461"/>
    </source>
</evidence>
<dbReference type="PANTHER" id="PTHR18829:SF0">
    <property type="entry name" value="PROTEIN YAE1 HOMOLOG"/>
    <property type="match status" value="1"/>
</dbReference>
<dbReference type="InterPro" id="IPR019191">
    <property type="entry name" value="Essential_protein_Yae1_N"/>
</dbReference>
<proteinExistence type="predicted"/>
<keyword evidence="7" id="KW-1185">Reference proteome</keyword>
<dbReference type="EMBL" id="OX395137">
    <property type="protein sequence ID" value="CAI5788086.1"/>
    <property type="molecule type" value="Genomic_DNA"/>
</dbReference>
<accession>A0AA35L2G0</accession>
<sequence length="264" mass="29573">MDPIHRQKLGFSLIAQAYHPARLQLLLPIALLTVISTDKMSWVQAAVSQHSEDVFDEDANEMDIAQKEWKSTMEKRVKEGYREGAEAGKLLTVQQGFNQGYKEAARKMISCGQLKGTISALSFWCQHNGCSSGVLSEVTDLLNELGKYEESVFRSLNSTHLQPHVEDLLDTIEDMDLGRALLPEKQHDGTTGGRISENGIEFSGQCCRNDSRTGSSQEECCRRRKGGTDSKKPVFSWLKEKTMNLVDQLGLPPDTFEHIRLLQS</sequence>
<evidence type="ECO:0000313" key="6">
    <source>
        <dbReference type="EMBL" id="CAI5788086.1"/>
    </source>
</evidence>
<dbReference type="InterPro" id="IPR038881">
    <property type="entry name" value="Yae1-like"/>
</dbReference>
<dbReference type="Proteomes" id="UP001178461">
    <property type="component" value="Chromosome 12"/>
</dbReference>
<dbReference type="GO" id="GO:0005634">
    <property type="term" value="C:nucleus"/>
    <property type="evidence" value="ECO:0007669"/>
    <property type="project" value="UniProtKB-SubCell"/>
</dbReference>
<evidence type="ECO:0000256" key="3">
    <source>
        <dbReference type="ARBA" id="ARBA00022490"/>
    </source>
</evidence>
<feature type="domain" description="Essential protein Yae1 N-terminal" evidence="5">
    <location>
        <begin position="80"/>
        <end position="117"/>
    </location>
</feature>
<keyword evidence="4" id="KW-0539">Nucleus</keyword>
<gene>
    <name evidence="6" type="ORF">PODLI_1B027477</name>
</gene>
<name>A0AA35L2G0_9SAUR</name>
<reference evidence="6" key="1">
    <citation type="submission" date="2022-12" db="EMBL/GenBank/DDBJ databases">
        <authorList>
            <person name="Alioto T."/>
            <person name="Alioto T."/>
            <person name="Gomez Garrido J."/>
        </authorList>
    </citation>
    <scope>NUCLEOTIDE SEQUENCE</scope>
</reference>
<dbReference type="AlphaFoldDB" id="A0AA35L2G0"/>
<dbReference type="PANTHER" id="PTHR18829">
    <property type="entry name" value="PROTEIN YAE1 HOMOLOG"/>
    <property type="match status" value="1"/>
</dbReference>
<dbReference type="Pfam" id="PF09811">
    <property type="entry name" value="Yae1_N"/>
    <property type="match status" value="1"/>
</dbReference>